<proteinExistence type="predicted"/>
<evidence type="ECO:0000256" key="1">
    <source>
        <dbReference type="SAM" id="MobiDB-lite"/>
    </source>
</evidence>
<feature type="transmembrane region" description="Helical" evidence="2">
    <location>
        <begin position="250"/>
        <end position="270"/>
    </location>
</feature>
<feature type="transmembrane region" description="Helical" evidence="2">
    <location>
        <begin position="121"/>
        <end position="140"/>
    </location>
</feature>
<accession>A0A3R9IMI1</accession>
<organism evidence="4 5">
    <name type="scientific">Streptococcus oralis</name>
    <dbReference type="NCBI Taxonomy" id="1303"/>
    <lineage>
        <taxon>Bacteria</taxon>
        <taxon>Bacillati</taxon>
        <taxon>Bacillota</taxon>
        <taxon>Bacilli</taxon>
        <taxon>Lactobacillales</taxon>
        <taxon>Streptococcaceae</taxon>
        <taxon>Streptococcus</taxon>
    </lineage>
</organism>
<keyword evidence="2" id="KW-1133">Transmembrane helix</keyword>
<comment type="caution">
    <text evidence="4">The sequence shown here is derived from an EMBL/GenBank/DDBJ whole genome shotgun (WGS) entry which is preliminary data.</text>
</comment>
<keyword evidence="2" id="KW-0812">Transmembrane</keyword>
<evidence type="ECO:0000259" key="3">
    <source>
        <dbReference type="Pfam" id="PF15983"/>
    </source>
</evidence>
<dbReference type="Proteomes" id="UP000272252">
    <property type="component" value="Unassembled WGS sequence"/>
</dbReference>
<evidence type="ECO:0000313" key="5">
    <source>
        <dbReference type="Proteomes" id="UP000272252"/>
    </source>
</evidence>
<feature type="region of interest" description="Disordered" evidence="1">
    <location>
        <begin position="283"/>
        <end position="302"/>
    </location>
</feature>
<gene>
    <name evidence="4" type="ORF">D8862_02095</name>
</gene>
<dbReference type="AlphaFoldDB" id="A0A3R9IMI1"/>
<feature type="domain" description="DUF4767" evidence="3">
    <location>
        <begin position="451"/>
        <end position="524"/>
    </location>
</feature>
<protein>
    <recommendedName>
        <fullName evidence="3">DUF4767 domain-containing protein</fullName>
    </recommendedName>
</protein>
<keyword evidence="2" id="KW-0472">Membrane</keyword>
<dbReference type="EMBL" id="RJNK01000001">
    <property type="protein sequence ID" value="RSI66539.1"/>
    <property type="molecule type" value="Genomic_DNA"/>
</dbReference>
<dbReference type="Pfam" id="PF15983">
    <property type="entry name" value="DUF4767"/>
    <property type="match status" value="1"/>
</dbReference>
<reference evidence="4 5" key="1">
    <citation type="submission" date="2018-11" db="EMBL/GenBank/DDBJ databases">
        <title>Species Designations Belie Phenotypic and Genotypic Heterogeneity in Oral Streptococci.</title>
        <authorList>
            <person name="Velsko I."/>
        </authorList>
    </citation>
    <scope>NUCLEOTIDE SEQUENCE [LARGE SCALE GENOMIC DNA]</scope>
    <source>
        <strain evidence="4 5">BCC59</strain>
    </source>
</reference>
<dbReference type="RefSeq" id="WP_125448513.1">
    <property type="nucleotide sequence ID" value="NZ_RJNK01000001.1"/>
</dbReference>
<dbReference type="OrthoDB" id="2222080at2"/>
<evidence type="ECO:0000313" key="4">
    <source>
        <dbReference type="EMBL" id="RSI66539.1"/>
    </source>
</evidence>
<dbReference type="GO" id="GO:0016020">
    <property type="term" value="C:membrane"/>
    <property type="evidence" value="ECO:0007669"/>
    <property type="project" value="InterPro"/>
</dbReference>
<dbReference type="Pfam" id="PF05656">
    <property type="entry name" value="DUF805"/>
    <property type="match status" value="1"/>
</dbReference>
<feature type="transmembrane region" description="Helical" evidence="2">
    <location>
        <begin position="189"/>
        <end position="212"/>
    </location>
</feature>
<name>A0A3R9IMI1_STROR</name>
<dbReference type="InterPro" id="IPR008523">
    <property type="entry name" value="DUF805"/>
</dbReference>
<feature type="transmembrane region" description="Helical" evidence="2">
    <location>
        <begin position="152"/>
        <end position="177"/>
    </location>
</feature>
<dbReference type="InterPro" id="IPR031927">
    <property type="entry name" value="DUF4767"/>
</dbReference>
<sequence>MKRADWIEYFELINDRKPTPEEYFSAKAAGEFVEDTGSGEEEIKSEVKEALQTDEISDEIAGEEENDHFCEEYDESVVTADPLQTPFVVDQRGRDISFGKAIVDFFRGYWDFKGYTSRSGYWYMVLFNLLLLIISIFLPINFFNPRYLLNPFYLITGGFLYFLFWLSALIPWVAINVRRLRDVGFKGSGIFLLYVAECVPFLNILIALFLLFSVCQRADYFTKEYDSIFFRKLNQKEPLPDISLPERKSIGGWIGVLFIFLSFIGLMAPISNYGSSHHGNTRNWNNPGTTSQSSNFTEKDSSSMSSEIYQVDLSDYEIKIHLSGESGSGVARTEVLKIPQVSFNDQEVQNFLENPTIKLSKSSGLSNGDTIEVKLILDKDKAKRLGISIIGSYHKYYTVSKLELSNSANSRNSSISNYWNEGKAKKLANYMVEFGKNMNQPNYRQIPLSTNLYWTNGDKVSSDYQIVDAYEYWFSSGTKVHRYFFAINSDGTPKVLYSQDTNGEHYNVSETNNTDLRTSFASIVNGD</sequence>
<evidence type="ECO:0000256" key="2">
    <source>
        <dbReference type="SAM" id="Phobius"/>
    </source>
</evidence>